<name>A0ABS9CYM7_9RHOB</name>
<dbReference type="PROSITE" id="PS50830">
    <property type="entry name" value="TNASE_3"/>
    <property type="match status" value="1"/>
</dbReference>
<organism evidence="3 4">
    <name type="scientific">Octadecabacter dasysiphoniae</name>
    <dbReference type="NCBI Taxonomy" id="2909341"/>
    <lineage>
        <taxon>Bacteria</taxon>
        <taxon>Pseudomonadati</taxon>
        <taxon>Pseudomonadota</taxon>
        <taxon>Alphaproteobacteria</taxon>
        <taxon>Rhodobacterales</taxon>
        <taxon>Roseobacteraceae</taxon>
        <taxon>Octadecabacter</taxon>
    </lineage>
</organism>
<dbReference type="SUPFAM" id="SSF50199">
    <property type="entry name" value="Staphylococcal nuclease"/>
    <property type="match status" value="1"/>
</dbReference>
<gene>
    <name evidence="3" type="ORF">L0664_12695</name>
</gene>
<accession>A0ABS9CYM7</accession>
<dbReference type="InterPro" id="IPR035437">
    <property type="entry name" value="SNase_OB-fold_sf"/>
</dbReference>
<dbReference type="RefSeq" id="WP_235226262.1">
    <property type="nucleotide sequence ID" value="NZ_JAKGAQ010000003.1"/>
</dbReference>
<keyword evidence="1" id="KW-0732">Signal</keyword>
<sequence length="217" mass="23840">MFRLISLILCLASPVMADVAGVVRVIDGDTFDVGDARVRIHGIDAPEVDQTCTSDQRGEWACGAFVRDEVRRRYQGTTATCQQMDVDRYGRIIGKCFVNGQDVGEAIVNDGLAEAYRRYSMDYDLAEKAAQVTGAGLWASEMQAPAAFRAQQRTSSPDSAAPSANCFIKGNISGSGQIYHMPHNRDYDNTRINEANGERWFCSEAEARAAGWRAARN</sequence>
<protein>
    <submittedName>
        <fullName evidence="3">Thermonuclease family protein</fullName>
    </submittedName>
</protein>
<dbReference type="Proteomes" id="UP001200557">
    <property type="component" value="Unassembled WGS sequence"/>
</dbReference>
<evidence type="ECO:0000313" key="3">
    <source>
        <dbReference type="EMBL" id="MCF2871929.1"/>
    </source>
</evidence>
<evidence type="ECO:0000259" key="2">
    <source>
        <dbReference type="PROSITE" id="PS50830"/>
    </source>
</evidence>
<dbReference type="Gene3D" id="2.40.50.90">
    <property type="match status" value="1"/>
</dbReference>
<dbReference type="PANTHER" id="PTHR12302">
    <property type="entry name" value="EBNA2 BINDING PROTEIN P100"/>
    <property type="match status" value="1"/>
</dbReference>
<comment type="caution">
    <text evidence="3">The sequence shown here is derived from an EMBL/GenBank/DDBJ whole genome shotgun (WGS) entry which is preliminary data.</text>
</comment>
<feature type="signal peptide" evidence="1">
    <location>
        <begin position="1"/>
        <end position="17"/>
    </location>
</feature>
<dbReference type="Pfam" id="PF00565">
    <property type="entry name" value="SNase"/>
    <property type="match status" value="1"/>
</dbReference>
<dbReference type="PANTHER" id="PTHR12302:SF26">
    <property type="entry name" value="BLR1266 PROTEIN"/>
    <property type="match status" value="1"/>
</dbReference>
<feature type="chain" id="PRO_5047489087" evidence="1">
    <location>
        <begin position="18"/>
        <end position="217"/>
    </location>
</feature>
<dbReference type="EMBL" id="JAKGAQ010000003">
    <property type="protein sequence ID" value="MCF2871929.1"/>
    <property type="molecule type" value="Genomic_DNA"/>
</dbReference>
<dbReference type="InterPro" id="IPR016071">
    <property type="entry name" value="Staphylococal_nuclease_OB-fold"/>
</dbReference>
<evidence type="ECO:0000313" key="4">
    <source>
        <dbReference type="Proteomes" id="UP001200557"/>
    </source>
</evidence>
<reference evidence="3 4" key="1">
    <citation type="submission" date="2022-01" db="EMBL/GenBank/DDBJ databases">
        <title>Octadecabacter sp. nov., isolated from a marine alga.</title>
        <authorList>
            <person name="Jin M.S."/>
            <person name="Kim H.M."/>
            <person name="Han D.M."/>
            <person name="Jung J.J."/>
            <person name="Jeon C.O."/>
        </authorList>
    </citation>
    <scope>NUCLEOTIDE SEQUENCE [LARGE SCALE GENOMIC DNA]</scope>
    <source>
        <strain evidence="3 4">G9-8</strain>
    </source>
</reference>
<keyword evidence="4" id="KW-1185">Reference proteome</keyword>
<evidence type="ECO:0000256" key="1">
    <source>
        <dbReference type="SAM" id="SignalP"/>
    </source>
</evidence>
<dbReference type="SMART" id="SM00318">
    <property type="entry name" value="SNc"/>
    <property type="match status" value="1"/>
</dbReference>
<proteinExistence type="predicted"/>
<feature type="domain" description="TNase-like" evidence="2">
    <location>
        <begin position="16"/>
        <end position="140"/>
    </location>
</feature>